<evidence type="ECO:0000313" key="3">
    <source>
        <dbReference type="EMBL" id="KAB8139444.1"/>
    </source>
</evidence>
<accession>A0A7C8GX16</accession>
<keyword evidence="2" id="KW-0802">TPR repeat</keyword>
<dbReference type="RefSeq" id="WP_153400807.1">
    <property type="nucleotide sequence ID" value="NZ_ML762424.1"/>
</dbReference>
<dbReference type="Proteomes" id="UP000480246">
    <property type="component" value="Unassembled WGS sequence"/>
</dbReference>
<proteinExistence type="predicted"/>
<gene>
    <name evidence="3" type="ORF">F9U64_00430</name>
</gene>
<sequence length="455" mass="52521">MKTSAIINLENQVKDESLSGVDRLYLHDKIARFYMEEDNYALASHHFQQATKNRYTNTESEKVWLEAHSAFAKLAEQFKQYNQARMTLAKVLQYLEKNNKPIEAIASVCQRIGWLFFREGEYHQAHTQLEQAQKLFLEVLDGKDPRVLRVNDQLADVYIGLEQPELAIRLHEKHFETNSQFLKEEEKALLLIKIGELSFHTDLKKARKTIIEGMERVKEENPLFIRGSMLLAEIEETLGAFPRAIKYYKDALCVVEEPFLVVFLHAKLGTLYLKTAQKEEAQSFLEKGLPLSADYPKIRMQFLYALGKIYSDQKNYELAFEMYTSFLQGLDAEGKTRTLAYANTLQAIAYNYLVQEDINNALVRYSEALNIYNKLGSNCREEKGLAAIRLAYCYREMGDLSKAEVYYKQGTAVVEKVKDKGLKEEALMAIIDFYRMTNQSGKSSVYENKLIKLSS</sequence>
<evidence type="ECO:0000256" key="1">
    <source>
        <dbReference type="ARBA" id="ARBA00022737"/>
    </source>
</evidence>
<dbReference type="InterPro" id="IPR019734">
    <property type="entry name" value="TPR_rpt"/>
</dbReference>
<keyword evidence="4" id="KW-1185">Reference proteome</keyword>
<reference evidence="3 4" key="1">
    <citation type="submission" date="2019-10" db="EMBL/GenBank/DDBJ databases">
        <title>Gracilibacillus sp. nov. isolated from rice seeds.</title>
        <authorList>
            <person name="He S."/>
        </authorList>
    </citation>
    <scope>NUCLEOTIDE SEQUENCE [LARGE SCALE GENOMIC DNA]</scope>
    <source>
        <strain evidence="3 4">TD8</strain>
    </source>
</reference>
<keyword evidence="1" id="KW-0677">Repeat</keyword>
<evidence type="ECO:0000313" key="4">
    <source>
        <dbReference type="Proteomes" id="UP000480246"/>
    </source>
</evidence>
<dbReference type="AlphaFoldDB" id="A0A7C8GX16"/>
<dbReference type="EMBL" id="WEID01000002">
    <property type="protein sequence ID" value="KAB8139444.1"/>
    <property type="molecule type" value="Genomic_DNA"/>
</dbReference>
<organism evidence="3 4">
    <name type="scientific">Gracilibacillus oryzae</name>
    <dbReference type="NCBI Taxonomy" id="1672701"/>
    <lineage>
        <taxon>Bacteria</taxon>
        <taxon>Bacillati</taxon>
        <taxon>Bacillota</taxon>
        <taxon>Bacilli</taxon>
        <taxon>Bacillales</taxon>
        <taxon>Bacillaceae</taxon>
        <taxon>Gracilibacillus</taxon>
    </lineage>
</organism>
<name>A0A7C8GX16_9BACI</name>
<dbReference type="PANTHER" id="PTHR45641">
    <property type="entry name" value="TETRATRICOPEPTIDE REPEAT PROTEIN (AFU_ORTHOLOGUE AFUA_6G03870)"/>
    <property type="match status" value="1"/>
</dbReference>
<comment type="caution">
    <text evidence="3">The sequence shown here is derived from an EMBL/GenBank/DDBJ whole genome shotgun (WGS) entry which is preliminary data.</text>
</comment>
<dbReference type="SMART" id="SM00028">
    <property type="entry name" value="TPR"/>
    <property type="match status" value="9"/>
</dbReference>
<dbReference type="InterPro" id="IPR011990">
    <property type="entry name" value="TPR-like_helical_dom_sf"/>
</dbReference>
<dbReference type="Gene3D" id="1.25.40.10">
    <property type="entry name" value="Tetratricopeptide repeat domain"/>
    <property type="match status" value="3"/>
</dbReference>
<protein>
    <submittedName>
        <fullName evidence="3">Uncharacterized protein</fullName>
    </submittedName>
</protein>
<dbReference type="SUPFAM" id="SSF48452">
    <property type="entry name" value="TPR-like"/>
    <property type="match status" value="3"/>
</dbReference>
<dbReference type="PANTHER" id="PTHR45641:SF19">
    <property type="entry name" value="NEPHROCYSTIN-3"/>
    <property type="match status" value="1"/>
</dbReference>
<dbReference type="Pfam" id="PF13181">
    <property type="entry name" value="TPR_8"/>
    <property type="match status" value="3"/>
</dbReference>
<evidence type="ECO:0000256" key="2">
    <source>
        <dbReference type="ARBA" id="ARBA00022803"/>
    </source>
</evidence>
<dbReference type="OrthoDB" id="2712081at2"/>